<dbReference type="Proteomes" id="UP000597444">
    <property type="component" value="Unassembled WGS sequence"/>
</dbReference>
<organism evidence="1 2">
    <name type="scientific">Reticulibacter mediterranei</name>
    <dbReference type="NCBI Taxonomy" id="2778369"/>
    <lineage>
        <taxon>Bacteria</taxon>
        <taxon>Bacillati</taxon>
        <taxon>Chloroflexota</taxon>
        <taxon>Ktedonobacteria</taxon>
        <taxon>Ktedonobacterales</taxon>
        <taxon>Reticulibacteraceae</taxon>
        <taxon>Reticulibacter</taxon>
    </lineage>
</organism>
<dbReference type="AlphaFoldDB" id="A0A8J3N748"/>
<keyword evidence="2" id="KW-1185">Reference proteome</keyword>
<reference evidence="1" key="1">
    <citation type="submission" date="2020-10" db="EMBL/GenBank/DDBJ databases">
        <title>Taxonomic study of unclassified bacteria belonging to the class Ktedonobacteria.</title>
        <authorList>
            <person name="Yabe S."/>
            <person name="Wang C.M."/>
            <person name="Zheng Y."/>
            <person name="Sakai Y."/>
            <person name="Cavaletti L."/>
            <person name="Monciardini P."/>
            <person name="Donadio S."/>
        </authorList>
    </citation>
    <scope>NUCLEOTIDE SEQUENCE</scope>
    <source>
        <strain evidence="1">ID150040</strain>
    </source>
</reference>
<comment type="caution">
    <text evidence="1">The sequence shown here is derived from an EMBL/GenBank/DDBJ whole genome shotgun (WGS) entry which is preliminary data.</text>
</comment>
<gene>
    <name evidence="1" type="ORF">KSF_108720</name>
</gene>
<evidence type="ECO:0000313" key="2">
    <source>
        <dbReference type="Proteomes" id="UP000597444"/>
    </source>
</evidence>
<proteinExistence type="predicted"/>
<sequence>MCGCWHVQLSEALFYKDSCKYGKCYQQCEDETEGDCCTLLYDNKGENARKKRNEYNSFTWLFHESNLSGEASWNRDEKKSSVY</sequence>
<dbReference type="EMBL" id="BNJK01000003">
    <property type="protein sequence ID" value="GHP00825.1"/>
    <property type="molecule type" value="Genomic_DNA"/>
</dbReference>
<name>A0A8J3N748_9CHLR</name>
<protein>
    <submittedName>
        <fullName evidence="1">Uncharacterized protein</fullName>
    </submittedName>
</protein>
<accession>A0A8J3N748</accession>
<evidence type="ECO:0000313" key="1">
    <source>
        <dbReference type="EMBL" id="GHP00825.1"/>
    </source>
</evidence>